<dbReference type="InterPro" id="IPR051430">
    <property type="entry name" value="Fungal_TF_Env_Response"/>
</dbReference>
<keyword evidence="3" id="KW-0805">Transcription regulation</keyword>
<evidence type="ECO:0000256" key="4">
    <source>
        <dbReference type="ARBA" id="ARBA00023125"/>
    </source>
</evidence>
<organism evidence="9 10">
    <name type="scientific">Coleophoma cylindrospora</name>
    <dbReference type="NCBI Taxonomy" id="1849047"/>
    <lineage>
        <taxon>Eukaryota</taxon>
        <taxon>Fungi</taxon>
        <taxon>Dikarya</taxon>
        <taxon>Ascomycota</taxon>
        <taxon>Pezizomycotina</taxon>
        <taxon>Leotiomycetes</taxon>
        <taxon>Helotiales</taxon>
        <taxon>Dermateaceae</taxon>
        <taxon>Coleophoma</taxon>
    </lineage>
</organism>
<dbReference type="GO" id="GO:0005634">
    <property type="term" value="C:nucleus"/>
    <property type="evidence" value="ECO:0007669"/>
    <property type="project" value="TreeGrafter"/>
</dbReference>
<dbReference type="InterPro" id="IPR007219">
    <property type="entry name" value="XnlR_reg_dom"/>
</dbReference>
<dbReference type="CDD" id="cd00067">
    <property type="entry name" value="GAL4"/>
    <property type="match status" value="1"/>
</dbReference>
<evidence type="ECO:0000256" key="3">
    <source>
        <dbReference type="ARBA" id="ARBA00023015"/>
    </source>
</evidence>
<keyword evidence="5" id="KW-0804">Transcription</keyword>
<dbReference type="CDD" id="cd12148">
    <property type="entry name" value="fungal_TF_MHR"/>
    <property type="match status" value="1"/>
</dbReference>
<dbReference type="STRING" id="1849047.A0A3D8RM02"/>
<evidence type="ECO:0000259" key="8">
    <source>
        <dbReference type="PROSITE" id="PS50048"/>
    </source>
</evidence>
<dbReference type="Proteomes" id="UP000256645">
    <property type="component" value="Unassembled WGS sequence"/>
</dbReference>
<dbReference type="OrthoDB" id="4236860at2759"/>
<feature type="domain" description="Zn(2)-C6 fungal-type" evidence="8">
    <location>
        <begin position="13"/>
        <end position="45"/>
    </location>
</feature>
<dbReference type="SMART" id="SM00066">
    <property type="entry name" value="GAL4"/>
    <property type="match status" value="1"/>
</dbReference>
<dbReference type="EMBL" id="PDLM01000006">
    <property type="protein sequence ID" value="RDW74978.1"/>
    <property type="molecule type" value="Genomic_DNA"/>
</dbReference>
<dbReference type="Pfam" id="PF04082">
    <property type="entry name" value="Fungal_trans"/>
    <property type="match status" value="1"/>
</dbReference>
<protein>
    <recommendedName>
        <fullName evidence="8">Zn(2)-C6 fungal-type domain-containing protein</fullName>
    </recommendedName>
</protein>
<evidence type="ECO:0000256" key="2">
    <source>
        <dbReference type="ARBA" id="ARBA00022833"/>
    </source>
</evidence>
<keyword evidence="10" id="KW-1185">Reference proteome</keyword>
<proteinExistence type="predicted"/>
<dbReference type="InterPro" id="IPR001138">
    <property type="entry name" value="Zn2Cys6_DnaBD"/>
</dbReference>
<dbReference type="GO" id="GO:0000978">
    <property type="term" value="F:RNA polymerase II cis-regulatory region sequence-specific DNA binding"/>
    <property type="evidence" value="ECO:0007669"/>
    <property type="project" value="TreeGrafter"/>
</dbReference>
<dbReference type="PANTHER" id="PTHR31944">
    <property type="entry name" value="HEME-RESPONSIVE ZINC FINGER TRANSCRIPTION FACTOR HAP1"/>
    <property type="match status" value="1"/>
</dbReference>
<gene>
    <name evidence="9" type="ORF">BP6252_06120</name>
</gene>
<evidence type="ECO:0000256" key="5">
    <source>
        <dbReference type="ARBA" id="ARBA00023163"/>
    </source>
</evidence>
<dbReference type="SUPFAM" id="SSF57701">
    <property type="entry name" value="Zn2/Cys6 DNA-binding domain"/>
    <property type="match status" value="1"/>
</dbReference>
<dbReference type="InterPro" id="IPR036864">
    <property type="entry name" value="Zn2-C6_fun-type_DNA-bd_sf"/>
</dbReference>
<feature type="coiled-coil region" evidence="7">
    <location>
        <begin position="88"/>
        <end position="122"/>
    </location>
</feature>
<keyword evidence="7" id="KW-0175">Coiled coil</keyword>
<evidence type="ECO:0000256" key="6">
    <source>
        <dbReference type="ARBA" id="ARBA00023242"/>
    </source>
</evidence>
<evidence type="ECO:0000256" key="1">
    <source>
        <dbReference type="ARBA" id="ARBA00022723"/>
    </source>
</evidence>
<evidence type="ECO:0000256" key="7">
    <source>
        <dbReference type="SAM" id="Coils"/>
    </source>
</evidence>
<evidence type="ECO:0000313" key="9">
    <source>
        <dbReference type="EMBL" id="RDW74978.1"/>
    </source>
</evidence>
<dbReference type="GO" id="GO:0006351">
    <property type="term" value="P:DNA-templated transcription"/>
    <property type="evidence" value="ECO:0007669"/>
    <property type="project" value="InterPro"/>
</dbReference>
<dbReference type="GO" id="GO:0001228">
    <property type="term" value="F:DNA-binding transcription activator activity, RNA polymerase II-specific"/>
    <property type="evidence" value="ECO:0007669"/>
    <property type="project" value="TreeGrafter"/>
</dbReference>
<reference evidence="9 10" key="1">
    <citation type="journal article" date="2018" name="IMA Fungus">
        <title>IMA Genome-F 9: Draft genome sequence of Annulohypoxylon stygium, Aspergillus mulundensis, Berkeleyomyces basicola (syn. Thielaviopsis basicola), Ceratocystis smalleyi, two Cercospora beticola strains, Coleophoma cylindrospora, Fusarium fracticaudum, Phialophora cf. hyalina, and Morchella septimelata.</title>
        <authorList>
            <person name="Wingfield B.D."/>
            <person name="Bills G.F."/>
            <person name="Dong Y."/>
            <person name="Huang W."/>
            <person name="Nel W.J."/>
            <person name="Swalarsk-Parry B.S."/>
            <person name="Vaghefi N."/>
            <person name="Wilken P.M."/>
            <person name="An Z."/>
            <person name="de Beer Z.W."/>
            <person name="De Vos L."/>
            <person name="Chen L."/>
            <person name="Duong T.A."/>
            <person name="Gao Y."/>
            <person name="Hammerbacher A."/>
            <person name="Kikkert J.R."/>
            <person name="Li Y."/>
            <person name="Li H."/>
            <person name="Li K."/>
            <person name="Li Q."/>
            <person name="Liu X."/>
            <person name="Ma X."/>
            <person name="Naidoo K."/>
            <person name="Pethybridge S.J."/>
            <person name="Sun J."/>
            <person name="Steenkamp E.T."/>
            <person name="van der Nest M.A."/>
            <person name="van Wyk S."/>
            <person name="Wingfield M.J."/>
            <person name="Xiong C."/>
            <person name="Yue Q."/>
            <person name="Zhang X."/>
        </authorList>
    </citation>
    <scope>NUCLEOTIDE SEQUENCE [LARGE SCALE GENOMIC DNA]</scope>
    <source>
        <strain evidence="9 10">BP6252</strain>
    </source>
</reference>
<dbReference type="Gene3D" id="4.10.240.10">
    <property type="entry name" value="Zn(2)-C6 fungal-type DNA-binding domain"/>
    <property type="match status" value="1"/>
</dbReference>
<evidence type="ECO:0000313" key="10">
    <source>
        <dbReference type="Proteomes" id="UP000256645"/>
    </source>
</evidence>
<sequence>MEENRKRKREILSCRDCRRRKMKCDRQVPICGRCRRGGIAHLCTYDSEPKQGIPENRNEYKSPRGMVYAPILSSSNTPPKLVEEEATHKDLATAVKRQAETIEQLNNRLRILESLVNMSQQSFQQTAAVPRDMDYGTLRVANASHERMLFRGKGFTTHFFGMTHPTSLYANFPEVRTYMAEIYPDSSLERLRHEFNVLRIRWKAENKPQLPTDNLLSLMPLRLVADKLITLYFDTFETTYRILHKPSFWRNYTTYWEHPSEAPPGFAVLLLLAMATVRCAVPNQQLAFHPTGSTARTEAISWILACDSWMRKQSNKHRNMAMYQARLLRLIAASANSYKAKEFYSEAETTLNYFKTAGIHRNPEFLGSNCSVFDQEMRKRLWASAAELELDAAISRGVSSSLSDLYIDCPAPLNINDEDICETSTEIPTSRPVSEYTSTSFLRLSAQSLPLRVRLTSVVNNPQQFYSFEKALQEEQKIQGFLETLPRWDGRYQQASSLLEIELRKFLVYLYGYISSTSQSNNRQYSRMTSYNSSKRIIELVHSLVETENFTIVLSRTDALQAASLCHVAFLSTIAEEDNLLEYIRSTYSDTVEKALNLLEARAIRTGCGTQYLWYISAWNGFVKQRMRSEHSATLKEQVMDRVVRVYHKYMAFQDTSATGLSLRDGFVASTDEPFKNGNPESAIGYAGDIANNFEDIDWSFDDFWSFGIPQV</sequence>
<accession>A0A3D8RM02</accession>
<keyword evidence="4" id="KW-0238">DNA-binding</keyword>
<keyword evidence="1" id="KW-0479">Metal-binding</keyword>
<dbReference type="Pfam" id="PF00172">
    <property type="entry name" value="Zn_clus"/>
    <property type="match status" value="1"/>
</dbReference>
<dbReference type="PANTHER" id="PTHR31944:SF130">
    <property type="entry name" value="ZN(II)2CYS6 TRANSCRIPTION FACTO (EUROFUNG)"/>
    <property type="match status" value="1"/>
</dbReference>
<dbReference type="GO" id="GO:0008270">
    <property type="term" value="F:zinc ion binding"/>
    <property type="evidence" value="ECO:0007669"/>
    <property type="project" value="InterPro"/>
</dbReference>
<comment type="caution">
    <text evidence="9">The sequence shown here is derived from an EMBL/GenBank/DDBJ whole genome shotgun (WGS) entry which is preliminary data.</text>
</comment>
<dbReference type="AlphaFoldDB" id="A0A3D8RM02"/>
<name>A0A3D8RM02_9HELO</name>
<keyword evidence="6" id="KW-0539">Nucleus</keyword>
<dbReference type="PROSITE" id="PS50048">
    <property type="entry name" value="ZN2_CY6_FUNGAL_2"/>
    <property type="match status" value="1"/>
</dbReference>
<keyword evidence="2" id="KW-0862">Zinc</keyword>
<dbReference type="PROSITE" id="PS00463">
    <property type="entry name" value="ZN2_CY6_FUNGAL_1"/>
    <property type="match status" value="1"/>
</dbReference>